<dbReference type="InterPro" id="IPR000979">
    <property type="entry name" value="Phosphodiesterase_MJ0936/Vps29"/>
</dbReference>
<dbReference type="RefSeq" id="WP_166143162.1">
    <property type="nucleotide sequence ID" value="NZ_JAANYN010000001.1"/>
</dbReference>
<dbReference type="EMBL" id="JAANYN010000001">
    <property type="protein sequence ID" value="NHE55880.1"/>
    <property type="molecule type" value="Genomic_DNA"/>
</dbReference>
<keyword evidence="2" id="KW-0479">Metal-binding</keyword>
<dbReference type="SUPFAM" id="SSF56300">
    <property type="entry name" value="Metallo-dependent phosphatases"/>
    <property type="match status" value="1"/>
</dbReference>
<keyword evidence="5" id="KW-1185">Reference proteome</keyword>
<dbReference type="InterPro" id="IPR024654">
    <property type="entry name" value="Calcineurin-like_PHP_lpxH"/>
</dbReference>
<reference evidence="4 5" key="1">
    <citation type="submission" date="2020-03" db="EMBL/GenBank/DDBJ databases">
        <title>Cyclobacterium plantarum sp. nov., a marine bacterium isolated from a coastal-marine wetland.</title>
        <authorList>
            <person name="Sanchez-Porro C."/>
            <person name="Ventosa A."/>
            <person name="Amoozegar M."/>
        </authorList>
    </citation>
    <scope>NUCLEOTIDE SEQUENCE [LARGE SCALE GENOMIC DNA]</scope>
    <source>
        <strain evidence="4 5">GBPx2</strain>
    </source>
</reference>
<protein>
    <recommendedName>
        <fullName evidence="2">Phosphoesterase</fullName>
        <ecNumber evidence="2">3.1.4.-</ecNumber>
    </recommendedName>
</protein>
<accession>A0ABX0H7C6</accession>
<evidence type="ECO:0000256" key="2">
    <source>
        <dbReference type="RuleBase" id="RU362039"/>
    </source>
</evidence>
<evidence type="ECO:0000256" key="1">
    <source>
        <dbReference type="ARBA" id="ARBA00008950"/>
    </source>
</evidence>
<evidence type="ECO:0000259" key="3">
    <source>
        <dbReference type="Pfam" id="PF12850"/>
    </source>
</evidence>
<dbReference type="Gene3D" id="3.60.21.10">
    <property type="match status" value="1"/>
</dbReference>
<name>A0ABX0H7C6_9BACT</name>
<organism evidence="4 5">
    <name type="scientific">Cyclobacterium plantarum</name>
    <dbReference type="NCBI Taxonomy" id="2716263"/>
    <lineage>
        <taxon>Bacteria</taxon>
        <taxon>Pseudomonadati</taxon>
        <taxon>Bacteroidota</taxon>
        <taxon>Cytophagia</taxon>
        <taxon>Cytophagales</taxon>
        <taxon>Cyclobacteriaceae</taxon>
        <taxon>Cyclobacterium</taxon>
    </lineage>
</organism>
<proteinExistence type="inferred from homology"/>
<dbReference type="EC" id="3.1.4.-" evidence="2"/>
<comment type="similarity">
    <text evidence="1 2">Belongs to the metallophosphoesterase superfamily. YfcE family.</text>
</comment>
<comment type="caution">
    <text evidence="4">The sequence shown here is derived from an EMBL/GenBank/DDBJ whole genome shotgun (WGS) entry which is preliminary data.</text>
</comment>
<comment type="cofactor">
    <cofactor evidence="2">
        <name>a divalent metal cation</name>
        <dbReference type="ChEBI" id="CHEBI:60240"/>
    </cofactor>
</comment>
<dbReference type="Proteomes" id="UP000649799">
    <property type="component" value="Unassembled WGS sequence"/>
</dbReference>
<dbReference type="InterPro" id="IPR029052">
    <property type="entry name" value="Metallo-depent_PP-like"/>
</dbReference>
<dbReference type="Pfam" id="PF12850">
    <property type="entry name" value="Metallophos_2"/>
    <property type="match status" value="1"/>
</dbReference>
<dbReference type="NCBIfam" id="TIGR00040">
    <property type="entry name" value="yfcE"/>
    <property type="match status" value="1"/>
</dbReference>
<evidence type="ECO:0000313" key="4">
    <source>
        <dbReference type="EMBL" id="NHE55880.1"/>
    </source>
</evidence>
<evidence type="ECO:0000313" key="5">
    <source>
        <dbReference type="Proteomes" id="UP000649799"/>
    </source>
</evidence>
<feature type="domain" description="Calcineurin-like phosphoesterase" evidence="3">
    <location>
        <begin position="3"/>
        <end position="149"/>
    </location>
</feature>
<gene>
    <name evidence="4" type="ORF">G9Q97_03520</name>
</gene>
<sequence length="166" mass="18471">MVKIGLISDTHGMLPENAIPILEEVDEIWHAGDVGDSAVLERLPKKPIQRVVFGNIDDTLLRQRLEEELFFTVAGVKVLMLHIGGKPPRYATGVKAKIKRLQPDIFICGHSHICKVIHDKALDCLYMNPGALGNQGFHQVKTMLTFELDGSIKNLKVLELGKRGKI</sequence>